<dbReference type="AlphaFoldDB" id="A0A9Q1FTF7"/>
<keyword evidence="2" id="KW-1185">Reference proteome</keyword>
<accession>A0A9Q1FTF7</accession>
<reference evidence="1" key="1">
    <citation type="journal article" date="2023" name="Science">
        <title>Genome structures resolve the early diversification of teleost fishes.</title>
        <authorList>
            <person name="Parey E."/>
            <person name="Louis A."/>
            <person name="Montfort J."/>
            <person name="Bouchez O."/>
            <person name="Roques C."/>
            <person name="Iampietro C."/>
            <person name="Lluch J."/>
            <person name="Castinel A."/>
            <person name="Donnadieu C."/>
            <person name="Desvignes T."/>
            <person name="Floi Bucao C."/>
            <person name="Jouanno E."/>
            <person name="Wen M."/>
            <person name="Mejri S."/>
            <person name="Dirks R."/>
            <person name="Jansen H."/>
            <person name="Henkel C."/>
            <person name="Chen W.J."/>
            <person name="Zahm M."/>
            <person name="Cabau C."/>
            <person name="Klopp C."/>
            <person name="Thompson A.W."/>
            <person name="Robinson-Rechavi M."/>
            <person name="Braasch I."/>
            <person name="Lecointre G."/>
            <person name="Bobe J."/>
            <person name="Postlethwait J.H."/>
            <person name="Berthelot C."/>
            <person name="Roest Crollius H."/>
            <person name="Guiguen Y."/>
        </authorList>
    </citation>
    <scope>NUCLEOTIDE SEQUENCE</scope>
    <source>
        <strain evidence="1">WJC10195</strain>
    </source>
</reference>
<proteinExistence type="predicted"/>
<dbReference type="Proteomes" id="UP001152622">
    <property type="component" value="Chromosome 4"/>
</dbReference>
<evidence type="ECO:0000313" key="2">
    <source>
        <dbReference type="Proteomes" id="UP001152622"/>
    </source>
</evidence>
<evidence type="ECO:0000313" key="1">
    <source>
        <dbReference type="EMBL" id="KAJ8365684.1"/>
    </source>
</evidence>
<organism evidence="1 2">
    <name type="scientific">Synaphobranchus kaupii</name>
    <name type="common">Kaup's arrowtooth eel</name>
    <dbReference type="NCBI Taxonomy" id="118154"/>
    <lineage>
        <taxon>Eukaryota</taxon>
        <taxon>Metazoa</taxon>
        <taxon>Chordata</taxon>
        <taxon>Craniata</taxon>
        <taxon>Vertebrata</taxon>
        <taxon>Euteleostomi</taxon>
        <taxon>Actinopterygii</taxon>
        <taxon>Neopterygii</taxon>
        <taxon>Teleostei</taxon>
        <taxon>Anguilliformes</taxon>
        <taxon>Synaphobranchidae</taxon>
        <taxon>Synaphobranchus</taxon>
    </lineage>
</organism>
<gene>
    <name evidence="1" type="ORF">SKAU_G00145150</name>
</gene>
<dbReference type="EMBL" id="JAINUF010000004">
    <property type="protein sequence ID" value="KAJ8365684.1"/>
    <property type="molecule type" value="Genomic_DNA"/>
</dbReference>
<protein>
    <submittedName>
        <fullName evidence="1">Uncharacterized protein</fullName>
    </submittedName>
</protein>
<name>A0A9Q1FTF7_SYNKA</name>
<sequence>MQQESRCDNDTIRKYDVLPECCPILSLQHGLRVDPTRVSPADFVDFALCCQGAVTQTVRVLFRRVSLRLAAVGPRGTLNHRPIRQTWLLLRRVHLRTVSPCRCVPSERRLRTCPLTAKLPICRLVGTRLFPAAVEPAVGKRGLSLEHWWDSGQLCGFMGRPSFVTADDTLRGETRASLSGKSTVARTKENVSFETAGRLGERPFQMVLRYSAQGSILGYEKRYENKPKSFL</sequence>
<comment type="caution">
    <text evidence="1">The sequence shown here is derived from an EMBL/GenBank/DDBJ whole genome shotgun (WGS) entry which is preliminary data.</text>
</comment>